<evidence type="ECO:0000256" key="1">
    <source>
        <dbReference type="ARBA" id="ARBA00004689"/>
    </source>
</evidence>
<dbReference type="Gene3D" id="3.20.20.70">
    <property type="entry name" value="Aldolase class I"/>
    <property type="match status" value="1"/>
</dbReference>
<sequence length="517" mass="57322">MRKINFFDTTLRDGEQSPGVNLNAQEKLIIAKQLERLGVNIIEAGFPASSRGDFLGVQEIARTIKNCSVAGLARCVKGDIDAAWEALKDGAQPRIHVFIATSDIHLKHKLKKTREEVVEQAVSMVKYAKERFPVVQWSAEDACRTDLAFLAEIVEKVIDAGASVINLPDTVGYLAPKEYGNIFKYMKEHVPNIDRVNLSAHCHDDLGMAVANSLAAIENGADQIETAVNGIGERAGNAALEEIAVALHIRKDFYQVESTIQLNEIKRTSDVVSKYSGMIVPRNKAVVGNNAFAHESGIHQDGFLKEKTTYEIISPELVGVTTDVLVLGKHSGRHAFKDRMKTLGFKLMEEEINKFFETFKNLTEKKKEITDDDLISIILEEKVADRKIGYEFESLQVHYGTEQMPTATVSLKNQETQEVIQEAATGAGSVEAVYNTLERCMEERIHLLDYRIQSNGKGRDALAEVYVTVSIEGKETAGRGVAQDVLEASAKAYVNAVNRHLIFKSNLIEIEKHHAIS</sequence>
<protein>
    <recommendedName>
        <fullName evidence="4 11">2-isopropylmalate synthase</fullName>
        <ecNumber evidence="3 11">2.3.3.13</ecNumber>
    </recommendedName>
    <alternativeName>
        <fullName evidence="11">Alpha-IPM synthase</fullName>
    </alternativeName>
    <alternativeName>
        <fullName evidence="11">Alpha-isopropylmalate synthase</fullName>
    </alternativeName>
</protein>
<dbReference type="FunFam" id="3.20.20.70:FF:000010">
    <property type="entry name" value="2-isopropylmalate synthase"/>
    <property type="match status" value="1"/>
</dbReference>
<comment type="similarity">
    <text evidence="2 11">Belongs to the alpha-IPM synthase/homocitrate synthase family. LeuA type 1 subfamily.</text>
</comment>
<evidence type="ECO:0000256" key="3">
    <source>
        <dbReference type="ARBA" id="ARBA00012973"/>
    </source>
</evidence>
<dbReference type="InterPro" id="IPR050073">
    <property type="entry name" value="2-IPM_HCS-like"/>
</dbReference>
<feature type="binding site" evidence="11">
    <location>
        <position position="201"/>
    </location>
    <ligand>
        <name>Mn(2+)</name>
        <dbReference type="ChEBI" id="CHEBI:29035"/>
    </ligand>
</feature>
<dbReference type="GO" id="GO:0003985">
    <property type="term" value="F:acetyl-CoA C-acetyltransferase activity"/>
    <property type="evidence" value="ECO:0007669"/>
    <property type="project" value="UniProtKB-UniRule"/>
</dbReference>
<dbReference type="NCBIfam" id="TIGR00973">
    <property type="entry name" value="leuA_bact"/>
    <property type="match status" value="1"/>
</dbReference>
<evidence type="ECO:0000256" key="4">
    <source>
        <dbReference type="ARBA" id="ARBA00018198"/>
    </source>
</evidence>
<keyword evidence="9 11" id="KW-0464">Manganese</keyword>
<keyword evidence="6 11" id="KW-0028">Amino-acid biosynthesis</keyword>
<dbReference type="CDD" id="cd07940">
    <property type="entry name" value="DRE_TIM_IPMS"/>
    <property type="match status" value="1"/>
</dbReference>
<dbReference type="PROSITE" id="PS00816">
    <property type="entry name" value="AIPM_HOMOCIT_SYNTH_2"/>
    <property type="match status" value="1"/>
</dbReference>
<dbReference type="Pfam" id="PF00682">
    <property type="entry name" value="HMGL-like"/>
    <property type="match status" value="1"/>
</dbReference>
<dbReference type="FunFam" id="3.30.160.270:FF:000003">
    <property type="entry name" value="2-isopropylmalate synthase"/>
    <property type="match status" value="1"/>
</dbReference>
<dbReference type="Pfam" id="PF08502">
    <property type="entry name" value="LeuA_dimer"/>
    <property type="match status" value="1"/>
</dbReference>
<dbReference type="NCBIfam" id="NF002086">
    <property type="entry name" value="PRK00915.1-3"/>
    <property type="match status" value="1"/>
</dbReference>
<dbReference type="UniPathway" id="UPA00048">
    <property type="reaction ID" value="UER00070"/>
</dbReference>
<dbReference type="InterPro" id="IPR013785">
    <property type="entry name" value="Aldolase_TIM"/>
</dbReference>
<feature type="binding site" evidence="11">
    <location>
        <position position="203"/>
    </location>
    <ligand>
        <name>Mn(2+)</name>
        <dbReference type="ChEBI" id="CHEBI:29035"/>
    </ligand>
</feature>
<organism evidence="13 14">
    <name type="scientific">Bacillus zhangzhouensis</name>
    <dbReference type="NCBI Taxonomy" id="1178540"/>
    <lineage>
        <taxon>Bacteria</taxon>
        <taxon>Bacillati</taxon>
        <taxon>Bacillota</taxon>
        <taxon>Bacilli</taxon>
        <taxon>Bacillales</taxon>
        <taxon>Bacillaceae</taxon>
        <taxon>Bacillus</taxon>
    </lineage>
</organism>
<feature type="binding site" evidence="11">
    <location>
        <position position="237"/>
    </location>
    <ligand>
        <name>Mn(2+)</name>
        <dbReference type="ChEBI" id="CHEBI:29035"/>
    </ligand>
</feature>
<dbReference type="GO" id="GO:0003852">
    <property type="term" value="F:2-isopropylmalate synthase activity"/>
    <property type="evidence" value="ECO:0007669"/>
    <property type="project" value="UniProtKB-UniRule"/>
</dbReference>
<comment type="subunit">
    <text evidence="11">Homodimer.</text>
</comment>
<evidence type="ECO:0000256" key="7">
    <source>
        <dbReference type="ARBA" id="ARBA00022679"/>
    </source>
</evidence>
<proteinExistence type="inferred from homology"/>
<evidence type="ECO:0000256" key="11">
    <source>
        <dbReference type="HAMAP-Rule" id="MF_01025"/>
    </source>
</evidence>
<dbReference type="PANTHER" id="PTHR10277:SF9">
    <property type="entry name" value="2-ISOPROPYLMALATE SYNTHASE 1, CHLOROPLASTIC-RELATED"/>
    <property type="match status" value="1"/>
</dbReference>
<dbReference type="GO" id="GO:0005737">
    <property type="term" value="C:cytoplasm"/>
    <property type="evidence" value="ECO:0007669"/>
    <property type="project" value="UniProtKB-UniRule"/>
</dbReference>
<dbReference type="SUPFAM" id="SSF51569">
    <property type="entry name" value="Aldolase"/>
    <property type="match status" value="1"/>
</dbReference>
<dbReference type="PANTHER" id="PTHR10277">
    <property type="entry name" value="HOMOCITRATE SYNTHASE-RELATED"/>
    <property type="match status" value="1"/>
</dbReference>
<dbReference type="NCBIfam" id="NF002088">
    <property type="entry name" value="PRK00915.1-5"/>
    <property type="match status" value="1"/>
</dbReference>
<dbReference type="Pfam" id="PF22617">
    <property type="entry name" value="HCS_D2"/>
    <property type="match status" value="1"/>
</dbReference>
<dbReference type="Gene3D" id="1.10.238.260">
    <property type="match status" value="1"/>
</dbReference>
<dbReference type="HAMAP" id="MF_01025">
    <property type="entry name" value="LeuA_type1"/>
    <property type="match status" value="1"/>
</dbReference>
<evidence type="ECO:0000256" key="10">
    <source>
        <dbReference type="ARBA" id="ARBA00023304"/>
    </source>
</evidence>
<name>A0A081LB54_9BACI</name>
<keyword evidence="7 11" id="KW-0808">Transferase</keyword>
<dbReference type="OrthoDB" id="9804858at2"/>
<dbReference type="EMBL" id="JOTP01000009">
    <property type="protein sequence ID" value="KEP26480.1"/>
    <property type="molecule type" value="Genomic_DNA"/>
</dbReference>
<dbReference type="AlphaFoldDB" id="A0A081LB54"/>
<evidence type="ECO:0000256" key="2">
    <source>
        <dbReference type="ARBA" id="ARBA00009396"/>
    </source>
</evidence>
<dbReference type="Proteomes" id="UP000028091">
    <property type="component" value="Unassembled WGS sequence"/>
</dbReference>
<comment type="catalytic activity">
    <reaction evidence="11">
        <text>3-methyl-2-oxobutanoate + acetyl-CoA + H2O = (2S)-2-isopropylmalate + CoA + H(+)</text>
        <dbReference type="Rhea" id="RHEA:21524"/>
        <dbReference type="ChEBI" id="CHEBI:1178"/>
        <dbReference type="ChEBI" id="CHEBI:11851"/>
        <dbReference type="ChEBI" id="CHEBI:15377"/>
        <dbReference type="ChEBI" id="CHEBI:15378"/>
        <dbReference type="ChEBI" id="CHEBI:57287"/>
        <dbReference type="ChEBI" id="CHEBI:57288"/>
        <dbReference type="EC" id="2.3.3.13"/>
    </reaction>
</comment>
<dbReference type="GO" id="GO:0030145">
    <property type="term" value="F:manganese ion binding"/>
    <property type="evidence" value="ECO:0007669"/>
    <property type="project" value="UniProtKB-UniRule"/>
</dbReference>
<evidence type="ECO:0000259" key="12">
    <source>
        <dbReference type="PROSITE" id="PS50991"/>
    </source>
</evidence>
<dbReference type="InterPro" id="IPR013709">
    <property type="entry name" value="2-isopropylmalate_synth_dimer"/>
</dbReference>
<dbReference type="InterPro" id="IPR036230">
    <property type="entry name" value="LeuA_allosteric_dom_sf"/>
</dbReference>
<accession>A0A081LB54</accession>
<dbReference type="FunFam" id="1.10.238.260:FF:000001">
    <property type="entry name" value="2-isopropylmalate synthase"/>
    <property type="match status" value="1"/>
</dbReference>
<keyword evidence="14" id="KW-1185">Reference proteome</keyword>
<dbReference type="InterPro" id="IPR005671">
    <property type="entry name" value="LeuA_bact_synth"/>
</dbReference>
<evidence type="ECO:0000256" key="5">
    <source>
        <dbReference type="ARBA" id="ARBA00022430"/>
    </source>
</evidence>
<comment type="function">
    <text evidence="11">Catalyzes the condensation of the acetyl group of acetyl-CoA with 3-methyl-2-oxobutanoate (2-ketoisovalerate) to form 3-carboxy-3-hydroxy-4-methylpentanoate (2-isopropylmalate).</text>
</comment>
<dbReference type="Gene3D" id="3.30.160.270">
    <property type="match status" value="1"/>
</dbReference>
<evidence type="ECO:0000313" key="14">
    <source>
        <dbReference type="Proteomes" id="UP000028091"/>
    </source>
</evidence>
<dbReference type="InterPro" id="IPR000891">
    <property type="entry name" value="PYR_CT"/>
</dbReference>
<feature type="domain" description="Pyruvate carboxyltransferase" evidence="12">
    <location>
        <begin position="4"/>
        <end position="266"/>
    </location>
</feature>
<evidence type="ECO:0000313" key="13">
    <source>
        <dbReference type="EMBL" id="KEP26480.1"/>
    </source>
</evidence>
<reference evidence="13 14" key="1">
    <citation type="submission" date="2012-09" db="EMBL/GenBank/DDBJ databases">
        <title>Genome Sequence of Bacillus sp. DW5-4.</title>
        <authorList>
            <person name="Lai Q."/>
            <person name="Liu Y."/>
            <person name="Shao Z."/>
        </authorList>
    </citation>
    <scope>NUCLEOTIDE SEQUENCE [LARGE SCALE GENOMIC DNA]</scope>
    <source>
        <strain evidence="13 14">DW5-4</strain>
    </source>
</reference>
<keyword evidence="11" id="KW-0963">Cytoplasm</keyword>
<dbReference type="GO" id="GO:0009098">
    <property type="term" value="P:L-leucine biosynthetic process"/>
    <property type="evidence" value="ECO:0007669"/>
    <property type="project" value="UniProtKB-UniRule"/>
</dbReference>
<feature type="binding site" evidence="11">
    <location>
        <position position="13"/>
    </location>
    <ligand>
        <name>Mn(2+)</name>
        <dbReference type="ChEBI" id="CHEBI:29035"/>
    </ligand>
</feature>
<dbReference type="PROSITE" id="PS50991">
    <property type="entry name" value="PYR_CT"/>
    <property type="match status" value="1"/>
</dbReference>
<evidence type="ECO:0000256" key="6">
    <source>
        <dbReference type="ARBA" id="ARBA00022605"/>
    </source>
</evidence>
<keyword evidence="8 11" id="KW-0479">Metal-binding</keyword>
<dbReference type="SMART" id="SM00917">
    <property type="entry name" value="LeuA_dimer"/>
    <property type="match status" value="1"/>
</dbReference>
<keyword evidence="5 11" id="KW-0432">Leucine biosynthesis</keyword>
<comment type="cofactor">
    <cofactor evidence="11">
        <name>Mn(2+)</name>
        <dbReference type="ChEBI" id="CHEBI:29035"/>
    </cofactor>
</comment>
<evidence type="ECO:0000256" key="9">
    <source>
        <dbReference type="ARBA" id="ARBA00023211"/>
    </source>
</evidence>
<keyword evidence="10 11" id="KW-0100">Branched-chain amino acid biosynthesis</keyword>
<gene>
    <name evidence="11" type="primary">leuA</name>
    <name evidence="13" type="ORF">BA70_19460</name>
</gene>
<comment type="caution">
    <text evidence="13">The sequence shown here is derived from an EMBL/GenBank/DDBJ whole genome shotgun (WGS) entry which is preliminary data.</text>
</comment>
<dbReference type="EC" id="2.3.3.13" evidence="3 11"/>
<feature type="region of interest" description="Regulatory domain" evidence="11">
    <location>
        <begin position="391"/>
        <end position="517"/>
    </location>
</feature>
<comment type="pathway">
    <text evidence="1 11">Amino-acid biosynthesis; L-leucine biosynthesis; L-leucine from 3-methyl-2-oxobutanoate: step 1/4.</text>
</comment>
<dbReference type="SUPFAM" id="SSF110921">
    <property type="entry name" value="2-isopropylmalate synthase LeuA, allosteric (dimerisation) domain"/>
    <property type="match status" value="1"/>
</dbReference>
<dbReference type="eggNOG" id="COG0119">
    <property type="taxonomic scope" value="Bacteria"/>
</dbReference>
<dbReference type="RefSeq" id="WP_034321182.1">
    <property type="nucleotide sequence ID" value="NZ_JAVIKA010000009.1"/>
</dbReference>
<evidence type="ECO:0000256" key="8">
    <source>
        <dbReference type="ARBA" id="ARBA00022723"/>
    </source>
</evidence>
<dbReference type="InterPro" id="IPR054691">
    <property type="entry name" value="LeuA/HCS_post-cat"/>
</dbReference>
<dbReference type="InterPro" id="IPR002034">
    <property type="entry name" value="AIPM/Hcit_synth_CS"/>
</dbReference>
<dbReference type="PROSITE" id="PS00815">
    <property type="entry name" value="AIPM_HOMOCIT_SYNTH_1"/>
    <property type="match status" value="1"/>
</dbReference>